<keyword evidence="5" id="KW-0677">Repeat</keyword>
<dbReference type="GO" id="GO:0008270">
    <property type="term" value="F:zinc ion binding"/>
    <property type="evidence" value="ECO:0007669"/>
    <property type="project" value="UniProtKB-KW"/>
</dbReference>
<evidence type="ECO:0000259" key="16">
    <source>
        <dbReference type="PROSITE" id="PS50157"/>
    </source>
</evidence>
<dbReference type="FunFam" id="3.30.160.60:FF:002343">
    <property type="entry name" value="Zinc finger protein 33A"/>
    <property type="match status" value="1"/>
</dbReference>
<dbReference type="PANTHER" id="PTHR14196:SF12">
    <property type="entry name" value="ZINC FINGER PROTEIN 208-LIKE"/>
    <property type="match status" value="1"/>
</dbReference>
<evidence type="ECO:0000256" key="6">
    <source>
        <dbReference type="ARBA" id="ARBA00022771"/>
    </source>
</evidence>
<dbReference type="NCBIfam" id="TIGR03592">
    <property type="entry name" value="yidC_oxa1_cterm"/>
    <property type="match status" value="1"/>
</dbReference>
<evidence type="ECO:0000313" key="17">
    <source>
        <dbReference type="EMBL" id="KAG2462280.1"/>
    </source>
</evidence>
<name>A0A8X7X7D0_POLSE</name>
<feature type="domain" description="C2H2-type" evidence="16">
    <location>
        <begin position="208"/>
        <end position="235"/>
    </location>
</feature>
<dbReference type="Proteomes" id="UP000886611">
    <property type="component" value="Unassembled WGS sequence"/>
</dbReference>
<dbReference type="InterPro" id="IPR028055">
    <property type="entry name" value="YidC/Oxa/ALB_C"/>
</dbReference>
<comment type="caution">
    <text evidence="17">The sequence shown here is derived from an EMBL/GenBank/DDBJ whole genome shotgun (WGS) entry which is preliminary data.</text>
</comment>
<sequence>MEKTSSRRSTAGKKEVAKGTEKKGPSNEPPPIVETKDHNLIIKTDMSSSFSSFYPADPDGFSTTLSHFCRKCGKGFARLWDLRYHMRSHQEGRGFVCRTCGKAFFQSSSLLRHEVSHTGEKPFKCAECGKSFAHSVQLENHRRSHSGERPFICLTCGKGFMSSSHLSQHKRTHWPAESRHACPLCGKTFSRPWNVLQHLRFHTGERNFHCEDCGKNFFRSSDLLRHQRIHTGEKPFRCEVCNKNFSRSSVLAKHARIHTGERPFKCEVCSKAFITSSQLVEHRRVHTGETPYLCSDCGKTFKFSFLLKRHMRTHSGERPYSCADCAKAFKTSGHLHKHQLIHAREGRYRCHFCQQLFPNRMKLDRHTRFEHGPDGDGGSGLLLESSPAVMDPESDAAGEAEGHSLRKMVQVPVEGPSKSDVPILDQLAETAPTLLDTTAGAEASLVELGLGGYTPVGLIQNLLEFLHVGVGLPWWGAIVFGTVTARCLIFPLIVKGQREAIKLNNHLPEMTKISNRMNEAKRSGNKFEFSKAYSDMMLYQKKHDVNPLRGFLVPLVQAPVFISFFVALRKMAYLPVPSMQTGGTLWFTDLTMADPYYILPLAVTGTMCAIIELGAETGVDNPNLRAMKTVFRIMPIAILPFTISFPTAIFTYWMTSNIFSLAQVMLLKAPAVRKKLRIPERVKHDTSVLPTQEGFFKSLKTGPLRQTFTQNPLQQHVPQAGPPGNATVAQNKTKKRPWEDTIG</sequence>
<dbReference type="GO" id="GO:0000981">
    <property type="term" value="F:DNA-binding transcription factor activity, RNA polymerase II-specific"/>
    <property type="evidence" value="ECO:0007669"/>
    <property type="project" value="TreeGrafter"/>
</dbReference>
<feature type="domain" description="C2H2-type" evidence="16">
    <location>
        <begin position="151"/>
        <end position="173"/>
    </location>
</feature>
<keyword evidence="15" id="KW-1133">Transmembrane helix</keyword>
<dbReference type="AlphaFoldDB" id="A0A8X7X7D0"/>
<feature type="domain" description="C2H2-type" evidence="16">
    <location>
        <begin position="95"/>
        <end position="122"/>
    </location>
</feature>
<keyword evidence="13 15" id="KW-0812">Transmembrane</keyword>
<dbReference type="Pfam" id="PF02096">
    <property type="entry name" value="60KD_IMP"/>
    <property type="match status" value="1"/>
</dbReference>
<dbReference type="EMBL" id="JAATIS010004040">
    <property type="protein sequence ID" value="KAG2462280.1"/>
    <property type="molecule type" value="Genomic_DNA"/>
</dbReference>
<evidence type="ECO:0000313" key="18">
    <source>
        <dbReference type="Proteomes" id="UP000886611"/>
    </source>
</evidence>
<keyword evidence="15" id="KW-0472">Membrane</keyword>
<dbReference type="InterPro" id="IPR036236">
    <property type="entry name" value="Znf_C2H2_sf"/>
</dbReference>
<dbReference type="GO" id="GO:0016020">
    <property type="term" value="C:membrane"/>
    <property type="evidence" value="ECO:0007669"/>
    <property type="project" value="UniProtKB-SubCell"/>
</dbReference>
<keyword evidence="4" id="KW-0479">Metal-binding</keyword>
<dbReference type="FunFam" id="3.30.160.60:FF:000045">
    <property type="entry name" value="ZFP69 zinc finger protein B"/>
    <property type="match status" value="1"/>
</dbReference>
<feature type="region of interest" description="Disordered" evidence="14">
    <location>
        <begin position="714"/>
        <end position="743"/>
    </location>
</feature>
<protein>
    <submittedName>
        <fullName evidence="17">OXA1L protein</fullName>
    </submittedName>
</protein>
<dbReference type="Pfam" id="PF00096">
    <property type="entry name" value="zf-C2H2"/>
    <property type="match status" value="10"/>
</dbReference>
<evidence type="ECO:0000256" key="4">
    <source>
        <dbReference type="ARBA" id="ARBA00022723"/>
    </source>
</evidence>
<evidence type="ECO:0000256" key="3">
    <source>
        <dbReference type="ARBA" id="ARBA00006991"/>
    </source>
</evidence>
<dbReference type="FunFam" id="3.30.160.60:FF:000185">
    <property type="entry name" value="zinc finger protein 319"/>
    <property type="match status" value="1"/>
</dbReference>
<feature type="transmembrane region" description="Helical" evidence="15">
    <location>
        <begin position="472"/>
        <end position="494"/>
    </location>
</feature>
<accession>A0A8X7X7D0</accession>
<dbReference type="SUPFAM" id="SSF57667">
    <property type="entry name" value="beta-beta-alpha zinc fingers"/>
    <property type="match status" value="6"/>
</dbReference>
<evidence type="ECO:0000256" key="7">
    <source>
        <dbReference type="ARBA" id="ARBA00022833"/>
    </source>
</evidence>
<feature type="domain" description="C2H2-type" evidence="16">
    <location>
        <begin position="236"/>
        <end position="263"/>
    </location>
</feature>
<feature type="domain" description="C2H2-type" evidence="16">
    <location>
        <begin position="180"/>
        <end position="207"/>
    </location>
</feature>
<dbReference type="FunFam" id="3.30.160.60:FF:000198">
    <property type="entry name" value="zinc finger protein 10 isoform X1"/>
    <property type="match status" value="1"/>
</dbReference>
<evidence type="ECO:0000256" key="11">
    <source>
        <dbReference type="ARBA" id="ARBA00023242"/>
    </source>
</evidence>
<feature type="non-terminal residue" evidence="17">
    <location>
        <position position="1"/>
    </location>
</feature>
<feature type="compositionally biased region" description="Basic and acidic residues" evidence="14">
    <location>
        <begin position="12"/>
        <end position="25"/>
    </location>
</feature>
<comment type="similarity">
    <text evidence="3">Belongs to the krueppel C2H2-type zinc-finger protein family.</text>
</comment>
<evidence type="ECO:0000256" key="15">
    <source>
        <dbReference type="SAM" id="Phobius"/>
    </source>
</evidence>
<feature type="domain" description="C2H2-type" evidence="16">
    <location>
        <begin position="320"/>
        <end position="347"/>
    </location>
</feature>
<organism evidence="17 18">
    <name type="scientific">Polypterus senegalus</name>
    <name type="common">Senegal bichir</name>
    <dbReference type="NCBI Taxonomy" id="55291"/>
    <lineage>
        <taxon>Eukaryota</taxon>
        <taxon>Metazoa</taxon>
        <taxon>Chordata</taxon>
        <taxon>Craniata</taxon>
        <taxon>Vertebrata</taxon>
        <taxon>Euteleostomi</taxon>
        <taxon>Actinopterygii</taxon>
        <taxon>Polypteriformes</taxon>
        <taxon>Polypteridae</taxon>
        <taxon>Polypterus</taxon>
    </lineage>
</organism>
<keyword evidence="11" id="KW-0539">Nucleus</keyword>
<keyword evidence="8" id="KW-0805">Transcription regulation</keyword>
<evidence type="ECO:0000256" key="12">
    <source>
        <dbReference type="PROSITE-ProRule" id="PRU00042"/>
    </source>
</evidence>
<keyword evidence="9" id="KW-0238">DNA-binding</keyword>
<feature type="region of interest" description="Disordered" evidence="14">
    <location>
        <begin position="1"/>
        <end position="37"/>
    </location>
</feature>
<evidence type="ECO:0000256" key="9">
    <source>
        <dbReference type="ARBA" id="ARBA00023125"/>
    </source>
</evidence>
<feature type="transmembrane region" description="Helical" evidence="15">
    <location>
        <begin position="551"/>
        <end position="576"/>
    </location>
</feature>
<reference evidence="17 18" key="1">
    <citation type="journal article" date="2021" name="Cell">
        <title>Tracing the genetic footprints of vertebrate landing in non-teleost ray-finned fishes.</title>
        <authorList>
            <person name="Bi X."/>
            <person name="Wang K."/>
            <person name="Yang L."/>
            <person name="Pan H."/>
            <person name="Jiang H."/>
            <person name="Wei Q."/>
            <person name="Fang M."/>
            <person name="Yu H."/>
            <person name="Zhu C."/>
            <person name="Cai Y."/>
            <person name="He Y."/>
            <person name="Gan X."/>
            <person name="Zeng H."/>
            <person name="Yu D."/>
            <person name="Zhu Y."/>
            <person name="Jiang H."/>
            <person name="Qiu Q."/>
            <person name="Yang H."/>
            <person name="Zhang Y.E."/>
            <person name="Wang W."/>
            <person name="Zhu M."/>
            <person name="He S."/>
            <person name="Zhang G."/>
        </authorList>
    </citation>
    <scope>NUCLEOTIDE SEQUENCE [LARGE SCALE GENOMIC DNA]</scope>
    <source>
        <strain evidence="17">Bchr_013</strain>
    </source>
</reference>
<dbReference type="InterPro" id="IPR050717">
    <property type="entry name" value="C2H2-ZF_Transcription_Reg"/>
</dbReference>
<proteinExistence type="inferred from homology"/>
<evidence type="ECO:0000256" key="1">
    <source>
        <dbReference type="ARBA" id="ARBA00003767"/>
    </source>
</evidence>
<comment type="subcellular location">
    <subcellularLocation>
        <location evidence="13">Membrane</location>
        <topology evidence="13">Multi-pass membrane protein</topology>
    </subcellularLocation>
    <subcellularLocation>
        <location evidence="2">Nucleus</location>
    </subcellularLocation>
</comment>
<evidence type="ECO:0000256" key="13">
    <source>
        <dbReference type="RuleBase" id="RU003945"/>
    </source>
</evidence>
<dbReference type="GO" id="GO:0000977">
    <property type="term" value="F:RNA polymerase II transcription regulatory region sequence-specific DNA binding"/>
    <property type="evidence" value="ECO:0007669"/>
    <property type="project" value="TreeGrafter"/>
</dbReference>
<keyword evidence="7" id="KW-0862">Zinc</keyword>
<feature type="transmembrane region" description="Helical" evidence="15">
    <location>
        <begin position="636"/>
        <end position="655"/>
    </location>
</feature>
<dbReference type="InterPro" id="IPR013087">
    <property type="entry name" value="Znf_C2H2_type"/>
</dbReference>
<gene>
    <name evidence="17" type="primary">Oxa1l</name>
    <name evidence="17" type="ORF">GTO96_0000221</name>
</gene>
<keyword evidence="18" id="KW-1185">Reference proteome</keyword>
<evidence type="ECO:0000256" key="8">
    <source>
        <dbReference type="ARBA" id="ARBA00023015"/>
    </source>
</evidence>
<feature type="domain" description="C2H2-type" evidence="16">
    <location>
        <begin position="292"/>
        <end position="319"/>
    </location>
</feature>
<keyword evidence="6 12" id="KW-0863">Zinc-finger</keyword>
<dbReference type="FunFam" id="3.30.160.60:FF:000557">
    <property type="entry name" value="zinc finger and SCAN domain-containing protein 29"/>
    <property type="match status" value="2"/>
</dbReference>
<comment type="similarity">
    <text evidence="13">Belongs to the OXA1/ALB3/YidC family.</text>
</comment>
<evidence type="ECO:0000256" key="14">
    <source>
        <dbReference type="SAM" id="MobiDB-lite"/>
    </source>
</evidence>
<feature type="domain" description="C2H2-type" evidence="16">
    <location>
        <begin position="123"/>
        <end position="150"/>
    </location>
</feature>
<evidence type="ECO:0000256" key="2">
    <source>
        <dbReference type="ARBA" id="ARBA00004123"/>
    </source>
</evidence>
<keyword evidence="10" id="KW-0804">Transcription</keyword>
<evidence type="ECO:0000256" key="10">
    <source>
        <dbReference type="ARBA" id="ARBA00023163"/>
    </source>
</evidence>
<dbReference type="FunFam" id="3.30.160.60:FF:000624">
    <property type="entry name" value="zinc finger protein 697"/>
    <property type="match status" value="2"/>
</dbReference>
<dbReference type="CDD" id="cd20069">
    <property type="entry name" value="5TM_Oxa1-like"/>
    <property type="match status" value="1"/>
</dbReference>
<feature type="domain" description="C2H2-type" evidence="16">
    <location>
        <begin position="67"/>
        <end position="94"/>
    </location>
</feature>
<feature type="region of interest" description="Disordered" evidence="14">
    <location>
        <begin position="368"/>
        <end position="402"/>
    </location>
</feature>
<comment type="function">
    <text evidence="1">May be involved in transcriptional regulation.</text>
</comment>
<evidence type="ECO:0000256" key="5">
    <source>
        <dbReference type="ARBA" id="ARBA00022737"/>
    </source>
</evidence>
<feature type="non-terminal residue" evidence="17">
    <location>
        <position position="743"/>
    </location>
</feature>
<dbReference type="SMART" id="SM00355">
    <property type="entry name" value="ZnF_C2H2"/>
    <property type="match status" value="11"/>
</dbReference>
<dbReference type="FunFam" id="3.30.160.60:FF:000060">
    <property type="entry name" value="zinc finger protein 436"/>
    <property type="match status" value="1"/>
</dbReference>
<feature type="domain" description="C2H2-type" evidence="16">
    <location>
        <begin position="348"/>
        <end position="376"/>
    </location>
</feature>
<feature type="transmembrane region" description="Helical" evidence="15">
    <location>
        <begin position="596"/>
        <end position="615"/>
    </location>
</feature>
<dbReference type="PANTHER" id="PTHR14196">
    <property type="entry name" value="ODD-SKIPPED - RELATED"/>
    <property type="match status" value="1"/>
</dbReference>
<dbReference type="PROSITE" id="PS50157">
    <property type="entry name" value="ZINC_FINGER_C2H2_2"/>
    <property type="match status" value="11"/>
</dbReference>
<dbReference type="PROSITE" id="PS00028">
    <property type="entry name" value="ZINC_FINGER_C2H2_1"/>
    <property type="match status" value="11"/>
</dbReference>
<dbReference type="GO" id="GO:0005634">
    <property type="term" value="C:nucleus"/>
    <property type="evidence" value="ECO:0007669"/>
    <property type="project" value="UniProtKB-SubCell"/>
</dbReference>
<feature type="domain" description="C2H2-type" evidence="16">
    <location>
        <begin position="264"/>
        <end position="291"/>
    </location>
</feature>
<dbReference type="Gene3D" id="3.30.160.60">
    <property type="entry name" value="Classic Zinc Finger"/>
    <property type="match status" value="9"/>
</dbReference>